<evidence type="ECO:0000256" key="9">
    <source>
        <dbReference type="RuleBase" id="RU003357"/>
    </source>
</evidence>
<dbReference type="SUPFAM" id="SSF56935">
    <property type="entry name" value="Porins"/>
    <property type="match status" value="1"/>
</dbReference>
<comment type="caution">
    <text evidence="14">The sequence shown here is derived from an EMBL/GenBank/DDBJ whole genome shotgun (WGS) entry which is preliminary data.</text>
</comment>
<dbReference type="InterPro" id="IPR037066">
    <property type="entry name" value="Plug_dom_sf"/>
</dbReference>
<keyword evidence="3 8" id="KW-1134">Transmembrane beta strand</keyword>
<sequence length="1021" mass="108018">MSVFLLSSALLARGHRFLKPTALATTALATLSAGGAWAQEVAPVPGAPQIGPIRQAPAQSGGPVNTSGAKPAPAATGIPGDDLGDEGATPKGDIVVTGSRIVRDGYAAPTPVSVLGAAEIAAQAPANIADFVNTLPAIAGSGTSATSSGSLSNGIAGINSISLRGLGVGRTLVLVDGQRSVASSIGGVVDINTIPQDLVERVEVVTGGASAQYGSDAVGGVVNFILNKNFKGIELKVDNGVSTYGDGMNYRFSGSAGFSALDDRLHVLFNAEYFHQDGVDTINRGWNNADYFQINNPAYTPTNGQPQRLVGSGFGVSTYTTGGLITSGPLAGTYFLGNNQTAALNFGTRSAVSSPWMIGGDYKVTMAGHRGTNSLLPTEERIGVFNRVAYDLTNDIQIYGQFSWNRYEGQSFYQQTPSTGVTIQPDNAYLRTYYPTLAAQVTAPFTIGTSNNGFPAPGSDNRREVYRYVAGVNGKFGLFGRTWKWNAYYQHGMTKAHEELTNTWNVARMALAQDAVIVTSANVGSSGLALGSIACRSTLTAPTNGCVPINRLGIHGGPDPKALAYIYGAGQPYRDETIKEDVAAASASGELFNLPGGPAAVALGAEWRKEQISGYVPTEYQPVRNANGTTTNNWLYGNYLPNFGEYNVKEGFIEVDLPIVKGINLNAAGRYTDYSTSGAVQTWKVGGTYTPLPDIKFRATYSHDIRAPNLQELFASGTARTNSVIMPANSPLGAGAFQFVESTIGNPNLKPEKANTWTAGAVATPRWLPGFTMSFDYYDIRITDAIGSITSQNTVDFCYSGSTAYCNNIVYNGGALSQIVIQPFNFASQHETGFDIDATYRTDLSAISADLPGSFSISTAITHYIKNVINNGIFPIDYAGVNGGSLAGTYNAPHWVYRVSAFYKVDPVTINLVARGFGSGVYGNDYIQCTSGCPASTNQYRTINNNHIPGATYFDASISFKFSAGSHDGSLTFVVNNMFNKDPVLVGNGPDGNNVPAYAQTSRQLYDVVGRVFRVSAGVKF</sequence>
<dbReference type="RefSeq" id="WP_265267963.1">
    <property type="nucleotide sequence ID" value="NZ_JANFAV010000002.1"/>
</dbReference>
<protein>
    <submittedName>
        <fullName evidence="14">TonB-dependent receptor</fullName>
    </submittedName>
</protein>
<evidence type="ECO:0000256" key="3">
    <source>
        <dbReference type="ARBA" id="ARBA00022452"/>
    </source>
</evidence>
<dbReference type="Proteomes" id="UP001165565">
    <property type="component" value="Unassembled WGS sequence"/>
</dbReference>
<feature type="domain" description="TonB-dependent receptor plug" evidence="13">
    <location>
        <begin position="107"/>
        <end position="221"/>
    </location>
</feature>
<feature type="domain" description="TonB-dependent receptor-like beta-barrel" evidence="12">
    <location>
        <begin position="434"/>
        <end position="977"/>
    </location>
</feature>
<keyword evidence="2 8" id="KW-0813">Transport</keyword>
<dbReference type="InterPro" id="IPR039426">
    <property type="entry name" value="TonB-dep_rcpt-like"/>
</dbReference>
<keyword evidence="6 8" id="KW-0472">Membrane</keyword>
<dbReference type="InterPro" id="IPR000531">
    <property type="entry name" value="Beta-barrel_TonB"/>
</dbReference>
<evidence type="ECO:0000259" key="13">
    <source>
        <dbReference type="Pfam" id="PF07715"/>
    </source>
</evidence>
<keyword evidence="11" id="KW-0732">Signal</keyword>
<evidence type="ECO:0000256" key="10">
    <source>
        <dbReference type="SAM" id="MobiDB-lite"/>
    </source>
</evidence>
<keyword evidence="5 9" id="KW-0798">TonB box</keyword>
<dbReference type="Pfam" id="PF00593">
    <property type="entry name" value="TonB_dep_Rec_b-barrel"/>
    <property type="match status" value="1"/>
</dbReference>
<dbReference type="PANTHER" id="PTHR47234">
    <property type="match status" value="1"/>
</dbReference>
<evidence type="ECO:0000313" key="14">
    <source>
        <dbReference type="EMBL" id="MCW6533941.1"/>
    </source>
</evidence>
<comment type="similarity">
    <text evidence="8 9">Belongs to the TonB-dependent receptor family.</text>
</comment>
<keyword evidence="4 8" id="KW-0812">Transmembrane</keyword>
<comment type="subcellular location">
    <subcellularLocation>
        <location evidence="1 8">Cell outer membrane</location>
        <topology evidence="1 8">Multi-pass membrane protein</topology>
    </subcellularLocation>
</comment>
<evidence type="ECO:0000256" key="2">
    <source>
        <dbReference type="ARBA" id="ARBA00022448"/>
    </source>
</evidence>
<evidence type="ECO:0000256" key="8">
    <source>
        <dbReference type="PROSITE-ProRule" id="PRU01360"/>
    </source>
</evidence>
<gene>
    <name evidence="14" type="ORF">NEE01_04005</name>
</gene>
<dbReference type="Gene3D" id="2.40.170.20">
    <property type="entry name" value="TonB-dependent receptor, beta-barrel domain"/>
    <property type="match status" value="1"/>
</dbReference>
<dbReference type="Gene3D" id="2.170.130.10">
    <property type="entry name" value="TonB-dependent receptor, plug domain"/>
    <property type="match status" value="1"/>
</dbReference>
<dbReference type="InterPro" id="IPR036942">
    <property type="entry name" value="Beta-barrel_TonB_sf"/>
</dbReference>
<evidence type="ECO:0000256" key="1">
    <source>
        <dbReference type="ARBA" id="ARBA00004571"/>
    </source>
</evidence>
<name>A0AA41Z7B3_9SPHN</name>
<evidence type="ECO:0000259" key="12">
    <source>
        <dbReference type="Pfam" id="PF00593"/>
    </source>
</evidence>
<dbReference type="PANTHER" id="PTHR47234:SF3">
    <property type="entry name" value="SECRETIN_TONB SHORT N-TERMINAL DOMAIN-CONTAINING PROTEIN"/>
    <property type="match status" value="1"/>
</dbReference>
<evidence type="ECO:0000256" key="6">
    <source>
        <dbReference type="ARBA" id="ARBA00023136"/>
    </source>
</evidence>
<dbReference type="GO" id="GO:0009279">
    <property type="term" value="C:cell outer membrane"/>
    <property type="evidence" value="ECO:0007669"/>
    <property type="project" value="UniProtKB-SubCell"/>
</dbReference>
<evidence type="ECO:0000256" key="7">
    <source>
        <dbReference type="ARBA" id="ARBA00023237"/>
    </source>
</evidence>
<evidence type="ECO:0000256" key="4">
    <source>
        <dbReference type="ARBA" id="ARBA00022692"/>
    </source>
</evidence>
<proteinExistence type="inferred from homology"/>
<keyword evidence="7 8" id="KW-0998">Cell outer membrane</keyword>
<dbReference type="InterPro" id="IPR012910">
    <property type="entry name" value="Plug_dom"/>
</dbReference>
<evidence type="ECO:0000256" key="5">
    <source>
        <dbReference type="ARBA" id="ARBA00023077"/>
    </source>
</evidence>
<keyword evidence="14" id="KW-0675">Receptor</keyword>
<evidence type="ECO:0000256" key="11">
    <source>
        <dbReference type="SAM" id="SignalP"/>
    </source>
</evidence>
<dbReference type="PROSITE" id="PS52016">
    <property type="entry name" value="TONB_DEPENDENT_REC_3"/>
    <property type="match status" value="1"/>
</dbReference>
<feature type="chain" id="PRO_5041218332" evidence="11">
    <location>
        <begin position="39"/>
        <end position="1021"/>
    </location>
</feature>
<keyword evidence="15" id="KW-1185">Reference proteome</keyword>
<dbReference type="Pfam" id="PF07715">
    <property type="entry name" value="Plug"/>
    <property type="match status" value="1"/>
</dbReference>
<accession>A0AA41Z7B3</accession>
<organism evidence="14 15">
    <name type="scientific">Sphingomonas lycopersici</name>
    <dbReference type="NCBI Taxonomy" id="2951807"/>
    <lineage>
        <taxon>Bacteria</taxon>
        <taxon>Pseudomonadati</taxon>
        <taxon>Pseudomonadota</taxon>
        <taxon>Alphaproteobacteria</taxon>
        <taxon>Sphingomonadales</taxon>
        <taxon>Sphingomonadaceae</taxon>
        <taxon>Sphingomonas</taxon>
    </lineage>
</organism>
<reference evidence="14" key="1">
    <citation type="submission" date="2022-06" db="EMBL/GenBank/DDBJ databases">
        <title>Sphingomonas sp. nov. isolated from rhizosphere soil of tomato.</title>
        <authorList>
            <person name="Dong H."/>
            <person name="Gao R."/>
        </authorList>
    </citation>
    <scope>NUCLEOTIDE SEQUENCE</scope>
    <source>
        <strain evidence="14">MMSM24</strain>
    </source>
</reference>
<evidence type="ECO:0000313" key="15">
    <source>
        <dbReference type="Proteomes" id="UP001165565"/>
    </source>
</evidence>
<dbReference type="EMBL" id="JANFAV010000002">
    <property type="protein sequence ID" value="MCW6533941.1"/>
    <property type="molecule type" value="Genomic_DNA"/>
</dbReference>
<feature type="signal peptide" evidence="11">
    <location>
        <begin position="1"/>
        <end position="38"/>
    </location>
</feature>
<feature type="region of interest" description="Disordered" evidence="10">
    <location>
        <begin position="54"/>
        <end position="90"/>
    </location>
</feature>
<dbReference type="AlphaFoldDB" id="A0AA41Z7B3"/>